<feature type="domain" description="Glycosyl hydrolase-like 10" evidence="2">
    <location>
        <begin position="77"/>
        <end position="386"/>
    </location>
</feature>
<reference evidence="3 4" key="1">
    <citation type="journal article" date="2018" name="Nat. Biotechnol.">
        <title>A standardized bacterial taxonomy based on genome phylogeny substantially revises the tree of life.</title>
        <authorList>
            <person name="Parks D.H."/>
            <person name="Chuvochina M."/>
            <person name="Waite D.W."/>
            <person name="Rinke C."/>
            <person name="Skarshewski A."/>
            <person name="Chaumeil P.A."/>
            <person name="Hugenholtz P."/>
        </authorList>
    </citation>
    <scope>NUCLEOTIDE SEQUENCE [LARGE SCALE GENOMIC DNA]</scope>
    <source>
        <strain evidence="3">UBA8844</strain>
    </source>
</reference>
<comment type="caution">
    <text evidence="3">The sequence shown here is derived from an EMBL/GenBank/DDBJ whole genome shotgun (WGS) entry which is preliminary data.</text>
</comment>
<protein>
    <recommendedName>
        <fullName evidence="2">Glycosyl hydrolase-like 10 domain-containing protein</fullName>
    </recommendedName>
</protein>
<accession>A0A3D4V7H5</accession>
<dbReference type="PANTHER" id="PTHR43405:SF1">
    <property type="entry name" value="GLYCOSYL HYDROLASE DIGH"/>
    <property type="match status" value="1"/>
</dbReference>
<evidence type="ECO:0000256" key="1">
    <source>
        <dbReference type="ARBA" id="ARBA00022729"/>
    </source>
</evidence>
<dbReference type="Proteomes" id="UP000264071">
    <property type="component" value="Unassembled WGS sequence"/>
</dbReference>
<dbReference type="InterPro" id="IPR017853">
    <property type="entry name" value="GH"/>
</dbReference>
<dbReference type="Pfam" id="PF02638">
    <property type="entry name" value="GHL10"/>
    <property type="match status" value="1"/>
</dbReference>
<dbReference type="InterPro" id="IPR052177">
    <property type="entry name" value="Divisome_Glycosyl_Hydrolase"/>
</dbReference>
<name>A0A3D4V7H5_9BACT</name>
<dbReference type="Gene3D" id="3.20.20.80">
    <property type="entry name" value="Glycosidases"/>
    <property type="match status" value="1"/>
</dbReference>
<dbReference type="PANTHER" id="PTHR43405">
    <property type="entry name" value="GLYCOSYL HYDROLASE DIGH"/>
    <property type="match status" value="1"/>
</dbReference>
<evidence type="ECO:0000259" key="2">
    <source>
        <dbReference type="Pfam" id="PF02638"/>
    </source>
</evidence>
<dbReference type="InterPro" id="IPR003790">
    <property type="entry name" value="GHL10"/>
</dbReference>
<proteinExistence type="predicted"/>
<organism evidence="3 4">
    <name type="scientific">Gemmatimonas aurantiaca</name>
    <dbReference type="NCBI Taxonomy" id="173480"/>
    <lineage>
        <taxon>Bacteria</taxon>
        <taxon>Pseudomonadati</taxon>
        <taxon>Gemmatimonadota</taxon>
        <taxon>Gemmatimonadia</taxon>
        <taxon>Gemmatimonadales</taxon>
        <taxon>Gemmatimonadaceae</taxon>
        <taxon>Gemmatimonas</taxon>
    </lineage>
</organism>
<evidence type="ECO:0000313" key="4">
    <source>
        <dbReference type="Proteomes" id="UP000264071"/>
    </source>
</evidence>
<gene>
    <name evidence="3" type="ORF">DGD08_07445</name>
</gene>
<dbReference type="EMBL" id="DPIY01000006">
    <property type="protein sequence ID" value="HCT57035.1"/>
    <property type="molecule type" value="Genomic_DNA"/>
</dbReference>
<dbReference type="AlphaFoldDB" id="A0A3D4V7H5"/>
<keyword evidence="1" id="KW-0732">Signal</keyword>
<dbReference type="SUPFAM" id="SSF51445">
    <property type="entry name" value="(Trans)glycosidases"/>
    <property type="match status" value="1"/>
</dbReference>
<sequence length="537" mass="58493">MPIRTSVCMPRHCPVAPVGASARGRVPVVALVALTLMLFAACGGSPADPTGPVVPPPVVPPPEPPVTPFTVPTITREFRGMWIATVANIDWPSRTGLSIPQQQAEFVALLDVAQQAGLNAVILHVRAAGDALYPSTLEPWMRSFSGTQGVDPGWDPLQYAIEQSHARGIELHAWFNPFRAGNASDTARLAEAHFGRKRPDILRRYCSQLWFDPGEAATHDQAIAVVSDVVRRYAVDGVHIDDYFYPYPETGCTTDFPDNTAFAAYQRQGGTMARADWRRDNVNRFVERLYATVRGLSRTARVGISPFGIWRPGNPAGITGLDSYASIYADSRLWLQRGWADYFAPQLYWSSTSVGQNYNALLTWWTQQNTMRRHLWPGLASYRIADGSSAPFAVTEISTQIGITRAQSSASGGPSGTIFYNASSVKNDRGGFVTALKSGLYADGAIPPATTWLEAPAPVAPTIAATRGAVNVQLTITSGGGEPQWWLVRWRTAGSWRQRVLPYTTRTLDIPQAGIEGIVVTTINRVGTASTDAVWRP</sequence>
<evidence type="ECO:0000313" key="3">
    <source>
        <dbReference type="EMBL" id="HCT57035.1"/>
    </source>
</evidence>